<accession>K9VPB3</accession>
<dbReference type="eggNOG" id="COG2723">
    <property type="taxonomic scope" value="Bacteria"/>
</dbReference>
<organism evidence="1 2">
    <name type="scientific">Phormidium nigroviride PCC 7112</name>
    <dbReference type="NCBI Taxonomy" id="179408"/>
    <lineage>
        <taxon>Bacteria</taxon>
        <taxon>Bacillati</taxon>
        <taxon>Cyanobacteriota</taxon>
        <taxon>Cyanophyceae</taxon>
        <taxon>Oscillatoriophycideae</taxon>
        <taxon>Oscillatoriales</taxon>
        <taxon>Oscillatoriaceae</taxon>
        <taxon>Phormidium</taxon>
    </lineage>
</organism>
<reference evidence="1 2" key="1">
    <citation type="submission" date="2012-05" db="EMBL/GenBank/DDBJ databases">
        <title>Finished chromosome of genome of Oscillatoria sp. PCC 7112.</title>
        <authorList>
            <consortium name="US DOE Joint Genome Institute"/>
            <person name="Gugger M."/>
            <person name="Coursin T."/>
            <person name="Rippka R."/>
            <person name="Tandeau De Marsac N."/>
            <person name="Huntemann M."/>
            <person name="Wei C.-L."/>
            <person name="Han J."/>
            <person name="Detter J.C."/>
            <person name="Han C."/>
            <person name="Tapia R."/>
            <person name="Davenport K."/>
            <person name="Daligault H."/>
            <person name="Erkkila T."/>
            <person name="Gu W."/>
            <person name="Munk A.C.C."/>
            <person name="Teshima H."/>
            <person name="Xu Y."/>
            <person name="Chain P."/>
            <person name="Chen A."/>
            <person name="Krypides N."/>
            <person name="Mavromatis K."/>
            <person name="Markowitz V."/>
            <person name="Szeto E."/>
            <person name="Ivanova N."/>
            <person name="Mikhailova N."/>
            <person name="Ovchinnikova G."/>
            <person name="Pagani I."/>
            <person name="Pati A."/>
            <person name="Goodwin L."/>
            <person name="Peters L."/>
            <person name="Pitluck S."/>
            <person name="Woyke T."/>
            <person name="Kerfeld C."/>
        </authorList>
    </citation>
    <scope>NUCLEOTIDE SEQUENCE [LARGE SCALE GENOMIC DNA]</scope>
    <source>
        <strain evidence="1 2">PCC 7112</strain>
    </source>
</reference>
<dbReference type="HOGENOM" id="CLU_046663_0_0_3"/>
<sequence length="382" mass="44556">MPHYPLPIRLMFQSFFMGGFECSTHRLQSGKRLDVTAATGHDKFAVADYQRLQDQGIYTVREGLRWHLIEQSPGKYDFSSSLPIIRAARDMKMQVIWDLFHYGWPDDIDIFSPEFVSRFANMVRAFMEVLTEETDQTPFVTPVNEISFIAWAGGDVAYINPFAKGRGDELKVQLIKAAIAAIESVWEVNPRTRIVQIDPTINIIADPDKPEDRDAAEGYRLSQYQAWDMLAGRFRPELGGKEKYLDIIGVNYYDRNQWIHNEDPMKYTDPLYRPFREMLQEVFERYRRPLFIAETGTEDDFRPVWFNYVCSEVMAAMKAGVPIEGICLYPIVNHPGWDDDRHCYNGLWDYCNESGDREIYQPLADELQFQRQQIEPLLKLQD</sequence>
<dbReference type="RefSeq" id="WP_015178623.1">
    <property type="nucleotide sequence ID" value="NZ_CAWLHL010000001.1"/>
</dbReference>
<protein>
    <submittedName>
        <fullName evidence="1">Beta-glucosidase/6-phospho-beta-glucosidase/beta-galactosidase</fullName>
    </submittedName>
</protein>
<name>K9VPB3_9CYAN</name>
<dbReference type="STRING" id="179408.Osc7112_5141"/>
<evidence type="ECO:0000313" key="1">
    <source>
        <dbReference type="EMBL" id="AFZ09399.1"/>
    </source>
</evidence>
<dbReference type="InterPro" id="IPR017853">
    <property type="entry name" value="GH"/>
</dbReference>
<gene>
    <name evidence="1" type="ORF">Osc7112_5141</name>
</gene>
<dbReference type="PATRIC" id="fig|179408.3.peg.6424"/>
<dbReference type="Proteomes" id="UP000010478">
    <property type="component" value="Chromosome"/>
</dbReference>
<keyword evidence="2" id="KW-1185">Reference proteome</keyword>
<dbReference type="AlphaFoldDB" id="K9VPB3"/>
<dbReference type="KEGG" id="oni:Osc7112_5141"/>
<dbReference type="SUPFAM" id="SSF51445">
    <property type="entry name" value="(Trans)glycosidases"/>
    <property type="match status" value="1"/>
</dbReference>
<dbReference type="EMBL" id="CP003614">
    <property type="protein sequence ID" value="AFZ09399.1"/>
    <property type="molecule type" value="Genomic_DNA"/>
</dbReference>
<evidence type="ECO:0000313" key="2">
    <source>
        <dbReference type="Proteomes" id="UP000010478"/>
    </source>
</evidence>
<proteinExistence type="predicted"/>
<dbReference type="Gene3D" id="3.20.20.80">
    <property type="entry name" value="Glycosidases"/>
    <property type="match status" value="1"/>
</dbReference>